<keyword evidence="3" id="KW-1185">Reference proteome</keyword>
<evidence type="ECO:0000313" key="2">
    <source>
        <dbReference type="EMBL" id="TXB67286.1"/>
    </source>
</evidence>
<dbReference type="EMBL" id="VOOS01000001">
    <property type="protein sequence ID" value="TXB67286.1"/>
    <property type="molecule type" value="Genomic_DNA"/>
</dbReference>
<dbReference type="SUPFAM" id="SSF53448">
    <property type="entry name" value="Nucleotide-diphospho-sugar transferases"/>
    <property type="match status" value="1"/>
</dbReference>
<feature type="domain" description="Glycosyltransferase 2-like" evidence="1">
    <location>
        <begin position="3"/>
        <end position="147"/>
    </location>
</feature>
<dbReference type="GO" id="GO:0016740">
    <property type="term" value="F:transferase activity"/>
    <property type="evidence" value="ECO:0007669"/>
    <property type="project" value="UniProtKB-KW"/>
</dbReference>
<gene>
    <name evidence="2" type="ORF">FRY74_03615</name>
</gene>
<dbReference type="RefSeq" id="WP_147098685.1">
    <property type="nucleotide sequence ID" value="NZ_VOOS01000001.1"/>
</dbReference>
<accession>A0A5C6RXJ3</accession>
<dbReference type="Gene3D" id="3.90.550.10">
    <property type="entry name" value="Spore Coat Polysaccharide Biosynthesis Protein SpsA, Chain A"/>
    <property type="match status" value="1"/>
</dbReference>
<proteinExistence type="predicted"/>
<dbReference type="CDD" id="cd00761">
    <property type="entry name" value="Glyco_tranf_GTA_type"/>
    <property type="match status" value="1"/>
</dbReference>
<keyword evidence="2" id="KW-0808">Transferase</keyword>
<evidence type="ECO:0000313" key="3">
    <source>
        <dbReference type="Proteomes" id="UP000321721"/>
    </source>
</evidence>
<organism evidence="2 3">
    <name type="scientific">Vicingus serpentipes</name>
    <dbReference type="NCBI Taxonomy" id="1926625"/>
    <lineage>
        <taxon>Bacteria</taxon>
        <taxon>Pseudomonadati</taxon>
        <taxon>Bacteroidota</taxon>
        <taxon>Flavobacteriia</taxon>
        <taxon>Flavobacteriales</taxon>
        <taxon>Vicingaceae</taxon>
        <taxon>Vicingus</taxon>
    </lineage>
</organism>
<comment type="caution">
    <text evidence="2">The sequence shown here is derived from an EMBL/GenBank/DDBJ whole genome shotgun (WGS) entry which is preliminary data.</text>
</comment>
<dbReference type="Proteomes" id="UP000321721">
    <property type="component" value="Unassembled WGS sequence"/>
</dbReference>
<sequence>MLSILIPIYNFNVIAFVRDLQQQAYNCEIDFEIICLDDFSSEQFKLGNKELNNFDSVIYDELNQNIGRSKIRNLLAQKAKYECLLFLDCDSAVVDSYFIKRYVDAIDNSSVIYGGRSYKEQSPKKSDEHFRWWYGVQRETIRLENRNKQPYDSFMTNNFLVKKTIYQSIKLEETLKGYGHEDTLFGLELKKQNIRIKHIDNPLFHIGLESFEEYILKTEEGIRNLKYLIETNKIDTSVKLYRYYLLLKKFGLTNKIWRYYSNNKKEILQKLQENEPNLRWFDLYKLGYLISLTKP</sequence>
<evidence type="ECO:0000259" key="1">
    <source>
        <dbReference type="Pfam" id="PF00535"/>
    </source>
</evidence>
<dbReference type="InterPro" id="IPR029044">
    <property type="entry name" value="Nucleotide-diphossugar_trans"/>
</dbReference>
<dbReference type="OrthoDB" id="761861at2"/>
<reference evidence="2 3" key="1">
    <citation type="submission" date="2019-08" db="EMBL/GenBank/DDBJ databases">
        <title>Genome of Vicingus serpentipes NCIMB 15042.</title>
        <authorList>
            <person name="Bowman J.P."/>
        </authorList>
    </citation>
    <scope>NUCLEOTIDE SEQUENCE [LARGE SCALE GENOMIC DNA]</scope>
    <source>
        <strain evidence="2 3">NCIMB 15042</strain>
    </source>
</reference>
<dbReference type="AlphaFoldDB" id="A0A5C6RXJ3"/>
<dbReference type="InterPro" id="IPR001173">
    <property type="entry name" value="Glyco_trans_2-like"/>
</dbReference>
<name>A0A5C6RXJ3_9FLAO</name>
<protein>
    <submittedName>
        <fullName evidence="2">Glycosyltransferase family 2 protein</fullName>
    </submittedName>
</protein>
<dbReference type="Pfam" id="PF00535">
    <property type="entry name" value="Glycos_transf_2"/>
    <property type="match status" value="1"/>
</dbReference>